<dbReference type="Proteomes" id="UP000198305">
    <property type="component" value="Unassembled WGS sequence"/>
</dbReference>
<protein>
    <submittedName>
        <fullName evidence="1">Uncharacterized protein</fullName>
    </submittedName>
</protein>
<organism evidence="1 2">
    <name type="scientific">Methylobacillus rhizosphaerae</name>
    <dbReference type="NCBI Taxonomy" id="551994"/>
    <lineage>
        <taxon>Bacteria</taxon>
        <taxon>Pseudomonadati</taxon>
        <taxon>Pseudomonadota</taxon>
        <taxon>Betaproteobacteria</taxon>
        <taxon>Nitrosomonadales</taxon>
        <taxon>Methylophilaceae</taxon>
        <taxon>Methylobacillus</taxon>
    </lineage>
</organism>
<dbReference type="RefSeq" id="WP_089374930.1">
    <property type="nucleotide sequence ID" value="NZ_FZOA01000003.1"/>
</dbReference>
<dbReference type="AlphaFoldDB" id="A0A238YSC5"/>
<accession>A0A238YSC5</accession>
<evidence type="ECO:0000313" key="1">
    <source>
        <dbReference type="EMBL" id="SNR73862.1"/>
    </source>
</evidence>
<name>A0A238YSC5_9PROT</name>
<reference evidence="2" key="1">
    <citation type="submission" date="2017-06" db="EMBL/GenBank/DDBJ databases">
        <authorList>
            <person name="Varghese N."/>
            <person name="Submissions S."/>
        </authorList>
    </citation>
    <scope>NUCLEOTIDE SEQUENCE [LARGE SCALE GENOMIC DNA]</scope>
    <source>
        <strain evidence="2">Ca-68</strain>
    </source>
</reference>
<sequence length="235" mass="24505">MRLILDTVINNSDLPLVDPAMQLVRPSALAVYDMLSNKDKSGNTTLGFSGTFSAEGAVLDTVDRVINTNVIEQDEISILICCNLVQRAGVAFSVVSNMTPATAPFLGFRNISTTSDSGTLAVATGLASPNQAVTITSQLIGAWTSRVLRIKNSEVSTITRSGTVTQAALTNRAKNVAVPIYVNALDASVAAGVKTGTTGTVGLFAAYSEYLSDSDAIGLMNISAQIMADRGVTLP</sequence>
<keyword evidence="2" id="KW-1185">Reference proteome</keyword>
<gene>
    <name evidence="1" type="ORF">SAMN05192560_0787</name>
</gene>
<dbReference type="EMBL" id="FZOA01000003">
    <property type="protein sequence ID" value="SNR73862.1"/>
    <property type="molecule type" value="Genomic_DNA"/>
</dbReference>
<proteinExistence type="predicted"/>
<evidence type="ECO:0000313" key="2">
    <source>
        <dbReference type="Proteomes" id="UP000198305"/>
    </source>
</evidence>